<dbReference type="AlphaFoldDB" id="A0A0C3CEP6"/>
<sequence>MLVESHTLQPSSEYPLFITAKRYWIPEFERNVSNPSAQTLIILHSTSFHKESWEPTVADLFRLASQPGSKSLIREAWAIDCPNHGESANLNHRILTEPGFANFSCEKYAEAVRRFLSAGPNHGAHVAFSKRNLVGIGHSLGANAILILQNIQPAPTFSMLIIVEPMVSANGHEPLDSLRDKLVESARKRQALWPSREHLKTSFMKPKHSAAKWDPRVLDSFAAHALHWNPELKGFSLLCTPQQEVAMYLDEEGVIKPVDALNKVCHITPVHLILGEVSDFIPRKVQQALIDPTSGRRFASLTTLANVGHLVPQEAPALLASHIFKALSTSAPVPSPSRL</sequence>
<dbReference type="InterPro" id="IPR000073">
    <property type="entry name" value="AB_hydrolase_1"/>
</dbReference>
<evidence type="ECO:0000313" key="3">
    <source>
        <dbReference type="Proteomes" id="UP000053424"/>
    </source>
</evidence>
<reference evidence="2 3" key="1">
    <citation type="submission" date="2014-04" db="EMBL/GenBank/DDBJ databases">
        <authorList>
            <consortium name="DOE Joint Genome Institute"/>
            <person name="Kuo A."/>
            <person name="Gay G."/>
            <person name="Dore J."/>
            <person name="Kohler A."/>
            <person name="Nagy L.G."/>
            <person name="Floudas D."/>
            <person name="Copeland A."/>
            <person name="Barry K.W."/>
            <person name="Cichocki N."/>
            <person name="Veneault-Fourrey C."/>
            <person name="LaButti K."/>
            <person name="Lindquist E.A."/>
            <person name="Lipzen A."/>
            <person name="Lundell T."/>
            <person name="Morin E."/>
            <person name="Murat C."/>
            <person name="Sun H."/>
            <person name="Tunlid A."/>
            <person name="Henrissat B."/>
            <person name="Grigoriev I.V."/>
            <person name="Hibbett D.S."/>
            <person name="Martin F."/>
            <person name="Nordberg H.P."/>
            <person name="Cantor M.N."/>
            <person name="Hua S.X."/>
        </authorList>
    </citation>
    <scope>NUCLEOTIDE SEQUENCE [LARGE SCALE GENOMIC DNA]</scope>
    <source>
        <strain evidence="3">h7</strain>
    </source>
</reference>
<accession>A0A0C3CEP6</accession>
<dbReference type="STRING" id="686832.A0A0C3CEP6"/>
<gene>
    <name evidence="2" type="ORF">M413DRAFT_444343</name>
</gene>
<dbReference type="HOGENOM" id="CLU_032490_0_0_1"/>
<evidence type="ECO:0000259" key="1">
    <source>
        <dbReference type="Pfam" id="PF12697"/>
    </source>
</evidence>
<organism evidence="2 3">
    <name type="scientific">Hebeloma cylindrosporum</name>
    <dbReference type="NCBI Taxonomy" id="76867"/>
    <lineage>
        <taxon>Eukaryota</taxon>
        <taxon>Fungi</taxon>
        <taxon>Dikarya</taxon>
        <taxon>Basidiomycota</taxon>
        <taxon>Agaricomycotina</taxon>
        <taxon>Agaricomycetes</taxon>
        <taxon>Agaricomycetidae</taxon>
        <taxon>Agaricales</taxon>
        <taxon>Agaricineae</taxon>
        <taxon>Hymenogastraceae</taxon>
        <taxon>Hebeloma</taxon>
    </lineage>
</organism>
<evidence type="ECO:0000313" key="2">
    <source>
        <dbReference type="EMBL" id="KIM42659.1"/>
    </source>
</evidence>
<dbReference type="OrthoDB" id="94039at2759"/>
<dbReference type="Pfam" id="PF12697">
    <property type="entry name" value="Abhydrolase_6"/>
    <property type="match status" value="1"/>
</dbReference>
<dbReference type="SUPFAM" id="SSF53474">
    <property type="entry name" value="alpha/beta-Hydrolases"/>
    <property type="match status" value="1"/>
</dbReference>
<feature type="domain" description="AB hydrolase-1" evidence="1">
    <location>
        <begin position="40"/>
        <end position="320"/>
    </location>
</feature>
<reference evidence="3" key="2">
    <citation type="submission" date="2015-01" db="EMBL/GenBank/DDBJ databases">
        <title>Evolutionary Origins and Diversification of the Mycorrhizal Mutualists.</title>
        <authorList>
            <consortium name="DOE Joint Genome Institute"/>
            <consortium name="Mycorrhizal Genomics Consortium"/>
            <person name="Kohler A."/>
            <person name="Kuo A."/>
            <person name="Nagy L.G."/>
            <person name="Floudas D."/>
            <person name="Copeland A."/>
            <person name="Barry K.W."/>
            <person name="Cichocki N."/>
            <person name="Veneault-Fourrey C."/>
            <person name="LaButti K."/>
            <person name="Lindquist E.A."/>
            <person name="Lipzen A."/>
            <person name="Lundell T."/>
            <person name="Morin E."/>
            <person name="Murat C."/>
            <person name="Riley R."/>
            <person name="Ohm R."/>
            <person name="Sun H."/>
            <person name="Tunlid A."/>
            <person name="Henrissat B."/>
            <person name="Grigoriev I.V."/>
            <person name="Hibbett D.S."/>
            <person name="Martin F."/>
        </authorList>
    </citation>
    <scope>NUCLEOTIDE SEQUENCE [LARGE SCALE GENOMIC DNA]</scope>
    <source>
        <strain evidence="3">h7</strain>
    </source>
</reference>
<dbReference type="Proteomes" id="UP000053424">
    <property type="component" value="Unassembled WGS sequence"/>
</dbReference>
<dbReference type="EMBL" id="KN831777">
    <property type="protein sequence ID" value="KIM42659.1"/>
    <property type="molecule type" value="Genomic_DNA"/>
</dbReference>
<proteinExistence type="predicted"/>
<protein>
    <recommendedName>
        <fullName evidence="1">AB hydrolase-1 domain-containing protein</fullName>
    </recommendedName>
</protein>
<name>A0A0C3CEP6_HEBCY</name>
<dbReference type="Gene3D" id="3.40.50.1820">
    <property type="entry name" value="alpha/beta hydrolase"/>
    <property type="match status" value="1"/>
</dbReference>
<keyword evidence="3" id="KW-1185">Reference proteome</keyword>
<dbReference type="InterPro" id="IPR029058">
    <property type="entry name" value="AB_hydrolase_fold"/>
</dbReference>